<dbReference type="AlphaFoldDB" id="A0A6V7Q2V0"/>
<proteinExistence type="predicted"/>
<evidence type="ECO:0000313" key="3">
    <source>
        <dbReference type="EMBL" id="CAD1837350.1"/>
    </source>
</evidence>
<organism evidence="3">
    <name type="scientific">Ananas comosus var. bracteatus</name>
    <name type="common">red pineapple</name>
    <dbReference type="NCBI Taxonomy" id="296719"/>
    <lineage>
        <taxon>Eukaryota</taxon>
        <taxon>Viridiplantae</taxon>
        <taxon>Streptophyta</taxon>
        <taxon>Embryophyta</taxon>
        <taxon>Tracheophyta</taxon>
        <taxon>Spermatophyta</taxon>
        <taxon>Magnoliopsida</taxon>
        <taxon>Liliopsida</taxon>
        <taxon>Poales</taxon>
        <taxon>Bromeliaceae</taxon>
        <taxon>Bromelioideae</taxon>
        <taxon>Ananas</taxon>
    </lineage>
</organism>
<dbReference type="InterPro" id="IPR050390">
    <property type="entry name" value="C5-Methyltransferase"/>
</dbReference>
<name>A0A6V7Q2V0_ANACO</name>
<accession>A0A6V7Q2V0</accession>
<dbReference type="FunFam" id="2.30.30.490:FF:000011">
    <property type="entry name" value="DNA (cytosine-5)-methyltransferase 1"/>
    <property type="match status" value="1"/>
</dbReference>
<dbReference type="PROSITE" id="PS51038">
    <property type="entry name" value="BAH"/>
    <property type="match status" value="1"/>
</dbReference>
<protein>
    <recommendedName>
        <fullName evidence="2">BAH domain-containing protein</fullName>
    </recommendedName>
</protein>
<dbReference type="InterPro" id="IPR001025">
    <property type="entry name" value="BAH_dom"/>
</dbReference>
<feature type="domain" description="BAH" evidence="2">
    <location>
        <begin position="173"/>
        <end position="292"/>
    </location>
</feature>
<dbReference type="PANTHER" id="PTHR10629:SF50">
    <property type="entry name" value="DNA (CYTOSINE-5)-METHYLTRANSFERASE CMT3"/>
    <property type="match status" value="1"/>
</dbReference>
<reference evidence="3" key="1">
    <citation type="submission" date="2020-07" db="EMBL/GenBank/DDBJ databases">
        <authorList>
            <person name="Lin J."/>
        </authorList>
    </citation>
    <scope>NUCLEOTIDE SEQUENCE</scope>
</reference>
<dbReference type="SMART" id="SM00439">
    <property type="entry name" value="BAH"/>
    <property type="match status" value="1"/>
</dbReference>
<dbReference type="EMBL" id="LR862132">
    <property type="protein sequence ID" value="CAD1837350.1"/>
    <property type="molecule type" value="Genomic_DNA"/>
</dbReference>
<evidence type="ECO:0000256" key="1">
    <source>
        <dbReference type="SAM" id="MobiDB-lite"/>
    </source>
</evidence>
<dbReference type="GO" id="GO:0044027">
    <property type="term" value="P:negative regulation of gene expression via chromosomal CpG island methylation"/>
    <property type="evidence" value="ECO:0007669"/>
    <property type="project" value="TreeGrafter"/>
</dbReference>
<feature type="compositionally biased region" description="Acidic residues" evidence="1">
    <location>
        <begin position="72"/>
        <end position="92"/>
    </location>
</feature>
<dbReference type="GO" id="GO:0005634">
    <property type="term" value="C:nucleus"/>
    <property type="evidence" value="ECO:0007669"/>
    <property type="project" value="TreeGrafter"/>
</dbReference>
<feature type="compositionally biased region" description="Low complexity" evidence="1">
    <location>
        <begin position="300"/>
        <end position="310"/>
    </location>
</feature>
<feature type="compositionally biased region" description="Basic residues" evidence="1">
    <location>
        <begin position="102"/>
        <end position="111"/>
    </location>
</feature>
<dbReference type="GO" id="GO:0003682">
    <property type="term" value="F:chromatin binding"/>
    <property type="evidence" value="ECO:0007669"/>
    <property type="project" value="InterPro"/>
</dbReference>
<evidence type="ECO:0000259" key="2">
    <source>
        <dbReference type="PROSITE" id="PS51038"/>
    </source>
</evidence>
<dbReference type="GO" id="GO:0003677">
    <property type="term" value="F:DNA binding"/>
    <property type="evidence" value="ECO:0007669"/>
    <property type="project" value="TreeGrafter"/>
</dbReference>
<feature type="region of interest" description="Disordered" evidence="1">
    <location>
        <begin position="293"/>
        <end position="332"/>
    </location>
</feature>
<feature type="compositionally biased region" description="Acidic residues" evidence="1">
    <location>
        <begin position="36"/>
        <end position="48"/>
    </location>
</feature>
<dbReference type="GO" id="GO:0003886">
    <property type="term" value="F:DNA (cytosine-5-)-methyltransferase activity"/>
    <property type="evidence" value="ECO:0007669"/>
    <property type="project" value="TreeGrafter"/>
</dbReference>
<dbReference type="Gene3D" id="2.30.30.490">
    <property type="match status" value="1"/>
</dbReference>
<dbReference type="InterPro" id="IPR043151">
    <property type="entry name" value="BAH_sf"/>
</dbReference>
<dbReference type="Pfam" id="PF01426">
    <property type="entry name" value="BAH"/>
    <property type="match status" value="1"/>
</dbReference>
<dbReference type="PANTHER" id="PTHR10629">
    <property type="entry name" value="CYTOSINE-SPECIFIC METHYLTRANSFERASE"/>
    <property type="match status" value="1"/>
</dbReference>
<sequence length="332" mass="37399">MSVPALEQIIACTRSTSQDHNRGAGGRVRRRSGEGGAEEADPDAEEAGSDAGSKRRSGKRRRKAPAKKEAVGDDECAEELDEEEMEEEEEPREEERSEAPKKRVAQPRKHRSDNGDEDSEVCFVGDPIPDAEAKERWPERYKKKMGFVCYCRGDEDEDLKARCHYLKAKVDGIVYDLGDDVYVKAGDGEPDYIGRIVEFFEGRDHTLYFTAQWFFKAEDTVIKSHASIHDPKRVFLVRRENDNILDCIVSKIRIVRVAPNIDLDAKKKAIPDCDLYYDMSYTLAYSMFTNLPPEKKRAGSETSSTISSEEAPNTSKAKAHSDSEEASSGKRM</sequence>
<feature type="region of interest" description="Disordered" evidence="1">
    <location>
        <begin position="1"/>
        <end position="125"/>
    </location>
</feature>
<feature type="compositionally biased region" description="Basic residues" evidence="1">
    <location>
        <begin position="54"/>
        <end position="65"/>
    </location>
</feature>
<gene>
    <name evidence="3" type="ORF">CB5_LOCUS20561</name>
</gene>